<evidence type="ECO:0000259" key="3">
    <source>
        <dbReference type="Pfam" id="PF13649"/>
    </source>
</evidence>
<dbReference type="CDD" id="cd02440">
    <property type="entry name" value="AdoMet_MTases"/>
    <property type="match status" value="1"/>
</dbReference>
<comment type="caution">
    <text evidence="4">The sequence shown here is derived from an EMBL/GenBank/DDBJ whole genome shotgun (WGS) entry which is preliminary data.</text>
</comment>
<dbReference type="GO" id="GO:0032259">
    <property type="term" value="P:methylation"/>
    <property type="evidence" value="ECO:0007669"/>
    <property type="project" value="UniProtKB-KW"/>
</dbReference>
<dbReference type="InterPro" id="IPR029063">
    <property type="entry name" value="SAM-dependent_MTases_sf"/>
</dbReference>
<name>A0A011NUC6_9PROT</name>
<evidence type="ECO:0000256" key="2">
    <source>
        <dbReference type="ARBA" id="ARBA00022679"/>
    </source>
</evidence>
<dbReference type="PANTHER" id="PTHR43861:SF1">
    <property type="entry name" value="TRANS-ACONITATE 2-METHYLTRANSFERASE"/>
    <property type="match status" value="1"/>
</dbReference>
<proteinExistence type="predicted"/>
<dbReference type="EMBL" id="JFAX01000006">
    <property type="protein sequence ID" value="EXI68180.1"/>
    <property type="molecule type" value="Genomic_DNA"/>
</dbReference>
<dbReference type="InterPro" id="IPR041698">
    <property type="entry name" value="Methyltransf_25"/>
</dbReference>
<gene>
    <name evidence="4" type="ORF">AW08_01398</name>
</gene>
<keyword evidence="2" id="KW-0808">Transferase</keyword>
<organism evidence="4 5">
    <name type="scientific">Candidatus Accumulibacter adjunctus</name>
    <dbReference type="NCBI Taxonomy" id="1454001"/>
    <lineage>
        <taxon>Bacteria</taxon>
        <taxon>Pseudomonadati</taxon>
        <taxon>Pseudomonadota</taxon>
        <taxon>Betaproteobacteria</taxon>
        <taxon>Candidatus Accumulibacter</taxon>
    </lineage>
</organism>
<keyword evidence="4" id="KW-0830">Ubiquinone</keyword>
<sequence length="247" mass="27725">MSDSESTQIGDYRTSHIERGENYDRNLAKDPFDAYMCDMERVHLQRILPQLFPDGIARYLDFACGTARITHTVAPFARETIGVDLSPSMLAAARQRCPGVRFVEADLTRAAIDLGTFDLATAFRFFGNAQPTLRQQVLQVLADLVRPEGYLVLNNHRNPRSLAALFHRLTGGKPEMDLTHHALQQLLAKHGFQVVNSLPIGAWLYRSRMLGQVRTVDGGSLRREAMFGHRFLAPVAPDTILVARRRA</sequence>
<dbReference type="Proteomes" id="UP000020218">
    <property type="component" value="Unassembled WGS sequence"/>
</dbReference>
<evidence type="ECO:0000313" key="5">
    <source>
        <dbReference type="Proteomes" id="UP000020218"/>
    </source>
</evidence>
<dbReference type="STRING" id="1454001.AW08_01398"/>
<dbReference type="Gene3D" id="3.40.50.150">
    <property type="entry name" value="Vaccinia Virus protein VP39"/>
    <property type="match status" value="1"/>
</dbReference>
<keyword evidence="1 4" id="KW-0489">Methyltransferase</keyword>
<accession>A0A011NUC6</accession>
<protein>
    <submittedName>
        <fullName evidence="4">Ubiquinone/menaquinone biosynthesis methyltransferase</fullName>
    </submittedName>
</protein>
<reference evidence="4" key="1">
    <citation type="submission" date="2014-02" db="EMBL/GenBank/DDBJ databases">
        <title>Expanding our view of genomic diversity in Candidatus Accumulibacter clades.</title>
        <authorList>
            <person name="Skennerton C.T."/>
            <person name="Barr J.J."/>
            <person name="Slater F.R."/>
            <person name="Bond P.L."/>
            <person name="Tyson G.W."/>
        </authorList>
    </citation>
    <scope>NUCLEOTIDE SEQUENCE [LARGE SCALE GENOMIC DNA]</scope>
</reference>
<dbReference type="PATRIC" id="fig|1454001.3.peg.1450"/>
<dbReference type="GO" id="GO:0008168">
    <property type="term" value="F:methyltransferase activity"/>
    <property type="evidence" value="ECO:0007669"/>
    <property type="project" value="UniProtKB-KW"/>
</dbReference>
<evidence type="ECO:0000256" key="1">
    <source>
        <dbReference type="ARBA" id="ARBA00022603"/>
    </source>
</evidence>
<dbReference type="AlphaFoldDB" id="A0A011NUC6"/>
<dbReference type="SUPFAM" id="SSF53335">
    <property type="entry name" value="S-adenosyl-L-methionine-dependent methyltransferases"/>
    <property type="match status" value="1"/>
</dbReference>
<keyword evidence="5" id="KW-1185">Reference proteome</keyword>
<dbReference type="PANTHER" id="PTHR43861">
    <property type="entry name" value="TRANS-ACONITATE 2-METHYLTRANSFERASE-RELATED"/>
    <property type="match status" value="1"/>
</dbReference>
<evidence type="ECO:0000313" key="4">
    <source>
        <dbReference type="EMBL" id="EXI68180.1"/>
    </source>
</evidence>
<feature type="domain" description="Methyltransferase" evidence="3">
    <location>
        <begin position="60"/>
        <end position="149"/>
    </location>
</feature>
<dbReference type="Pfam" id="PF13649">
    <property type="entry name" value="Methyltransf_25"/>
    <property type="match status" value="1"/>
</dbReference>